<feature type="non-terminal residue" evidence="1">
    <location>
        <position position="269"/>
    </location>
</feature>
<dbReference type="OrthoDB" id="2386367at2759"/>
<dbReference type="Proteomes" id="UP000023152">
    <property type="component" value="Unassembled WGS sequence"/>
</dbReference>
<organism evidence="1 2">
    <name type="scientific">Reticulomyxa filosa</name>
    <dbReference type="NCBI Taxonomy" id="46433"/>
    <lineage>
        <taxon>Eukaryota</taxon>
        <taxon>Sar</taxon>
        <taxon>Rhizaria</taxon>
        <taxon>Retaria</taxon>
        <taxon>Foraminifera</taxon>
        <taxon>Monothalamids</taxon>
        <taxon>Reticulomyxidae</taxon>
        <taxon>Reticulomyxa</taxon>
    </lineage>
</organism>
<name>X6LJT0_RETFI</name>
<dbReference type="EMBL" id="ASPP01039547">
    <property type="protein sequence ID" value="ETO00970.1"/>
    <property type="molecule type" value="Genomic_DNA"/>
</dbReference>
<protein>
    <submittedName>
        <fullName evidence="1">ATPase</fullName>
    </submittedName>
</protein>
<dbReference type="AlphaFoldDB" id="X6LJT0"/>
<evidence type="ECO:0000313" key="2">
    <source>
        <dbReference type="Proteomes" id="UP000023152"/>
    </source>
</evidence>
<comment type="caution">
    <text evidence="1">The sequence shown here is derived from an EMBL/GenBank/DDBJ whole genome shotgun (WGS) entry which is preliminary data.</text>
</comment>
<sequence length="269" mass="31128">MEASHSINKEDVIAYKQTIDKFKSANPLRKYLSEAICADALIQNLDNQTHHLIEEMEKHMGNELELQIQLDKLVQVGNVFPKFAPAYKEACRALAKHLTNYVNNAKGCLDKHNFEQMRKNLESLVKILSLQSHLVSLFDIKQEITNLETQLLMYLRKLMNEGLGVIKKAIKDEPNFHKEEKDDTFAFVQIEKLGKSDIEQLEVNADILERASNVFELPCQHVNLDKSTKQVFQSISQKIASLFEKQRYQAFDEVKDFVFIMDNLRKIKS</sequence>
<accession>X6LJT0</accession>
<evidence type="ECO:0000313" key="1">
    <source>
        <dbReference type="EMBL" id="ETO00970.1"/>
    </source>
</evidence>
<gene>
    <name evidence="1" type="ORF">RFI_36470</name>
</gene>
<reference evidence="1 2" key="1">
    <citation type="journal article" date="2013" name="Curr. Biol.">
        <title>The Genome of the Foraminiferan Reticulomyxa filosa.</title>
        <authorList>
            <person name="Glockner G."/>
            <person name="Hulsmann N."/>
            <person name="Schleicher M."/>
            <person name="Noegel A.A."/>
            <person name="Eichinger L."/>
            <person name="Gallinger C."/>
            <person name="Pawlowski J."/>
            <person name="Sierra R."/>
            <person name="Euteneuer U."/>
            <person name="Pillet L."/>
            <person name="Moustafa A."/>
            <person name="Platzer M."/>
            <person name="Groth M."/>
            <person name="Szafranski K."/>
            <person name="Schliwa M."/>
        </authorList>
    </citation>
    <scope>NUCLEOTIDE SEQUENCE [LARGE SCALE GENOMIC DNA]</scope>
</reference>
<proteinExistence type="predicted"/>
<keyword evidence="2" id="KW-1185">Reference proteome</keyword>